<dbReference type="Pfam" id="PF00903">
    <property type="entry name" value="Glyoxalase"/>
    <property type="match status" value="1"/>
</dbReference>
<reference evidence="3" key="1">
    <citation type="journal article" date="2019" name="Int. J. Syst. Evol. Microbiol.">
        <title>The Global Catalogue of Microorganisms (GCM) 10K type strain sequencing project: providing services to taxonomists for standard genome sequencing and annotation.</title>
        <authorList>
            <consortium name="The Broad Institute Genomics Platform"/>
            <consortium name="The Broad Institute Genome Sequencing Center for Infectious Disease"/>
            <person name="Wu L."/>
            <person name="Ma J."/>
        </authorList>
    </citation>
    <scope>NUCLEOTIDE SEQUENCE [LARGE SCALE GENOMIC DNA]</scope>
    <source>
        <strain evidence="3">NBRC 101365</strain>
    </source>
</reference>
<evidence type="ECO:0000313" key="3">
    <source>
        <dbReference type="Proteomes" id="UP001156882"/>
    </source>
</evidence>
<dbReference type="InterPro" id="IPR004360">
    <property type="entry name" value="Glyas_Fos-R_dOase_dom"/>
</dbReference>
<dbReference type="Gene3D" id="3.10.180.10">
    <property type="entry name" value="2,3-Dihydroxybiphenyl 1,2-Dioxygenase, domain 1"/>
    <property type="match status" value="1"/>
</dbReference>
<proteinExistence type="predicted"/>
<dbReference type="InterPro" id="IPR029068">
    <property type="entry name" value="Glyas_Bleomycin-R_OHBP_Dase"/>
</dbReference>
<dbReference type="SUPFAM" id="SSF54593">
    <property type="entry name" value="Glyoxalase/Bleomycin resistance protein/Dihydroxybiphenyl dioxygenase"/>
    <property type="match status" value="1"/>
</dbReference>
<dbReference type="EMBL" id="BSPC01000089">
    <property type="protein sequence ID" value="GLS23911.1"/>
    <property type="molecule type" value="Genomic_DNA"/>
</dbReference>
<dbReference type="InterPro" id="IPR037523">
    <property type="entry name" value="VOC_core"/>
</dbReference>
<gene>
    <name evidence="2" type="ORF">GCM10007874_69320</name>
</gene>
<sequence>MPKLNRVILYVRDVEETVAFYERHFGFKAVRLSWDRIVELVCPEGGAGILVHAGAKGQKFGQVAVKLSFQVEDVEAFCAERAAKGLVFGPLHKGDGYVFANAKDPNGNSISVSGRPVRE</sequence>
<feature type="domain" description="VOC" evidence="1">
    <location>
        <begin position="3"/>
        <end position="115"/>
    </location>
</feature>
<dbReference type="Proteomes" id="UP001156882">
    <property type="component" value="Unassembled WGS sequence"/>
</dbReference>
<accession>A0ABQ6CU82</accession>
<organism evidence="2 3">
    <name type="scientific">Labrys miyagiensis</name>
    <dbReference type="NCBI Taxonomy" id="346912"/>
    <lineage>
        <taxon>Bacteria</taxon>
        <taxon>Pseudomonadati</taxon>
        <taxon>Pseudomonadota</taxon>
        <taxon>Alphaproteobacteria</taxon>
        <taxon>Hyphomicrobiales</taxon>
        <taxon>Xanthobacteraceae</taxon>
        <taxon>Labrys</taxon>
    </lineage>
</organism>
<dbReference type="CDD" id="cd06587">
    <property type="entry name" value="VOC"/>
    <property type="match status" value="1"/>
</dbReference>
<name>A0ABQ6CU82_9HYPH</name>
<evidence type="ECO:0000259" key="1">
    <source>
        <dbReference type="PROSITE" id="PS51819"/>
    </source>
</evidence>
<dbReference type="PROSITE" id="PS51819">
    <property type="entry name" value="VOC"/>
    <property type="match status" value="1"/>
</dbReference>
<evidence type="ECO:0000313" key="2">
    <source>
        <dbReference type="EMBL" id="GLS23911.1"/>
    </source>
</evidence>
<protein>
    <recommendedName>
        <fullName evidence="1">VOC domain-containing protein</fullName>
    </recommendedName>
</protein>
<dbReference type="RefSeq" id="WP_284316833.1">
    <property type="nucleotide sequence ID" value="NZ_BSPC01000089.1"/>
</dbReference>
<comment type="caution">
    <text evidence="2">The sequence shown here is derived from an EMBL/GenBank/DDBJ whole genome shotgun (WGS) entry which is preliminary data.</text>
</comment>
<keyword evidence="3" id="KW-1185">Reference proteome</keyword>